<evidence type="ECO:0000313" key="11">
    <source>
        <dbReference type="EMBL" id="QJT05493.1"/>
    </source>
</evidence>
<dbReference type="Pfam" id="PF24621">
    <property type="entry name" value="DHQS_C"/>
    <property type="match status" value="1"/>
</dbReference>
<keyword evidence="8" id="KW-0170">Cobalt</keyword>
<dbReference type="InterPro" id="IPR056179">
    <property type="entry name" value="DHQS_C"/>
</dbReference>
<dbReference type="InterPro" id="IPR030960">
    <property type="entry name" value="DHQS/DOIS_N"/>
</dbReference>
<sequence>MVERVPVRLGARSYDVLIGPGVRTRLASVLHGLGVARTVVVSARPREWVPETGVETLVLAARDGEPDKTLATVEMLCREFTAFGLTRRDAVVSCGGGTTTDVVGLAAALYHRGVPVVHLPTSLLAQVDASVGGKTAVNLPGGKNLVGAYWQPSAVLCDTDYLTTLPRRELRNGLGEIARCHFIGADDLRGLPLAEQIAASVTLKARIVEQDERDSGLRHILNYGHTLGHALEVTNGFALRHGEAVAVGTVFVGMLAGELGRITPDRVAEHQAVVEHYGLPTALPAGLATEELIRVMRRDKKAVNGLSFVLDGPAGAERVADVAEDVVARVLERMPRRPLAELLRETARA</sequence>
<evidence type="ECO:0000256" key="1">
    <source>
        <dbReference type="ARBA" id="ARBA00001911"/>
    </source>
</evidence>
<organism evidence="11 12">
    <name type="scientific">Streptomyces asoensis</name>
    <dbReference type="NCBI Taxonomy" id="249586"/>
    <lineage>
        <taxon>Bacteria</taxon>
        <taxon>Bacillati</taxon>
        <taxon>Actinomycetota</taxon>
        <taxon>Actinomycetes</taxon>
        <taxon>Kitasatosporales</taxon>
        <taxon>Streptomycetaceae</taxon>
        <taxon>Streptomyces</taxon>
    </lineage>
</organism>
<reference evidence="11" key="1">
    <citation type="submission" date="2020-03" db="EMBL/GenBank/DDBJ databases">
        <title>Molecular networking-based the target discovery of potent antiproliferative macrolactams: 5/6/7/16 polycyclic ansamycins and glycosylated trienomycin from Streptomyces cacaoi subsp. asoensis.</title>
        <authorList>
            <person name="Liu L.-L."/>
        </authorList>
    </citation>
    <scope>NUCLEOTIDE SEQUENCE [LARGE SCALE GENOMIC DNA]</scope>
    <source>
        <strain evidence="11">H2S5</strain>
    </source>
</reference>
<dbReference type="AlphaFoldDB" id="A0A6M4XBK3"/>
<keyword evidence="6" id="KW-0057">Aromatic amino acid biosynthesis</keyword>
<evidence type="ECO:0000313" key="12">
    <source>
        <dbReference type="Proteomes" id="UP000502665"/>
    </source>
</evidence>
<dbReference type="PANTHER" id="PTHR43622:SF7">
    <property type="entry name" value="3-DEHYDROQUINATE SYNTHASE, CHLOROPLASTIC"/>
    <property type="match status" value="1"/>
</dbReference>
<dbReference type="EMBL" id="CP049838">
    <property type="protein sequence ID" value="QJT05493.1"/>
    <property type="molecule type" value="Genomic_DNA"/>
</dbReference>
<proteinExistence type="predicted"/>
<dbReference type="GO" id="GO:0009073">
    <property type="term" value="P:aromatic amino acid family biosynthetic process"/>
    <property type="evidence" value="ECO:0007669"/>
    <property type="project" value="UniProtKB-KW"/>
</dbReference>
<evidence type="ECO:0000259" key="10">
    <source>
        <dbReference type="Pfam" id="PF24621"/>
    </source>
</evidence>
<evidence type="ECO:0000256" key="8">
    <source>
        <dbReference type="ARBA" id="ARBA00023285"/>
    </source>
</evidence>
<keyword evidence="5" id="KW-0520">NAD</keyword>
<dbReference type="Pfam" id="PF01761">
    <property type="entry name" value="DHQ_synthase"/>
    <property type="match status" value="1"/>
</dbReference>
<feature type="domain" description="3-dehydroquinate synthase N-terminal" evidence="9">
    <location>
        <begin position="60"/>
        <end position="171"/>
    </location>
</feature>
<dbReference type="CDD" id="cd08195">
    <property type="entry name" value="DHQS"/>
    <property type="match status" value="1"/>
</dbReference>
<dbReference type="Proteomes" id="UP000502665">
    <property type="component" value="Chromosome"/>
</dbReference>
<keyword evidence="12" id="KW-1185">Reference proteome</keyword>
<comment type="cofactor">
    <cofactor evidence="1">
        <name>NAD(+)</name>
        <dbReference type="ChEBI" id="CHEBI:57540"/>
    </cofactor>
</comment>
<gene>
    <name evidence="11" type="ORF">G9272_38560</name>
</gene>
<accession>A0A6M4XBK3</accession>
<evidence type="ECO:0000256" key="5">
    <source>
        <dbReference type="ARBA" id="ARBA00023027"/>
    </source>
</evidence>
<dbReference type="PANTHER" id="PTHR43622">
    <property type="entry name" value="3-DEHYDROQUINATE SYNTHASE"/>
    <property type="match status" value="1"/>
</dbReference>
<dbReference type="GO" id="GO:0046872">
    <property type="term" value="F:metal ion binding"/>
    <property type="evidence" value="ECO:0007669"/>
    <property type="project" value="UniProtKB-KW"/>
</dbReference>
<dbReference type="GO" id="GO:0003856">
    <property type="term" value="F:3-dehydroquinate synthase activity"/>
    <property type="evidence" value="ECO:0007669"/>
    <property type="project" value="TreeGrafter"/>
</dbReference>
<dbReference type="PIRSF" id="PIRSF001455">
    <property type="entry name" value="DHQ_synth"/>
    <property type="match status" value="1"/>
</dbReference>
<keyword evidence="7" id="KW-0456">Lyase</keyword>
<evidence type="ECO:0000256" key="6">
    <source>
        <dbReference type="ARBA" id="ARBA00023141"/>
    </source>
</evidence>
<dbReference type="SUPFAM" id="SSF56796">
    <property type="entry name" value="Dehydroquinate synthase-like"/>
    <property type="match status" value="1"/>
</dbReference>
<feature type="domain" description="3-dehydroquinate synthase C-terminal" evidence="10">
    <location>
        <begin position="192"/>
        <end position="302"/>
    </location>
</feature>
<protein>
    <submittedName>
        <fullName evidence="11">3-dehydroquinate synthase</fullName>
    </submittedName>
</protein>
<evidence type="ECO:0000256" key="7">
    <source>
        <dbReference type="ARBA" id="ARBA00023239"/>
    </source>
</evidence>
<evidence type="ECO:0000256" key="4">
    <source>
        <dbReference type="ARBA" id="ARBA00022723"/>
    </source>
</evidence>
<dbReference type="Gene3D" id="3.40.50.1970">
    <property type="match status" value="1"/>
</dbReference>
<evidence type="ECO:0000256" key="3">
    <source>
        <dbReference type="ARBA" id="ARBA00022605"/>
    </source>
</evidence>
<comment type="cofactor">
    <cofactor evidence="2">
        <name>Co(2+)</name>
        <dbReference type="ChEBI" id="CHEBI:48828"/>
    </cofactor>
</comment>
<name>A0A6M4XBK3_9ACTN</name>
<evidence type="ECO:0000259" key="9">
    <source>
        <dbReference type="Pfam" id="PF01761"/>
    </source>
</evidence>
<dbReference type="InterPro" id="IPR050071">
    <property type="entry name" value="Dehydroquinate_synthase"/>
</dbReference>
<keyword evidence="3" id="KW-0028">Amino-acid biosynthesis</keyword>
<keyword evidence="4" id="KW-0479">Metal-binding</keyword>
<dbReference type="GO" id="GO:0008652">
    <property type="term" value="P:amino acid biosynthetic process"/>
    <property type="evidence" value="ECO:0007669"/>
    <property type="project" value="UniProtKB-KW"/>
</dbReference>
<dbReference type="Gene3D" id="1.20.1090.10">
    <property type="entry name" value="Dehydroquinate synthase-like - alpha domain"/>
    <property type="match status" value="1"/>
</dbReference>
<dbReference type="InterPro" id="IPR030963">
    <property type="entry name" value="DHQ_synth_fam"/>
</dbReference>
<dbReference type="RefSeq" id="WP_171400813.1">
    <property type="nucleotide sequence ID" value="NZ_CP049838.1"/>
</dbReference>
<evidence type="ECO:0000256" key="2">
    <source>
        <dbReference type="ARBA" id="ARBA00001941"/>
    </source>
</evidence>